<dbReference type="AlphaFoldDB" id="A0A0A9AQS0"/>
<name>A0A0A9AQS0_ARUDO</name>
<evidence type="ECO:0000313" key="1">
    <source>
        <dbReference type="EMBL" id="JAD51260.1"/>
    </source>
</evidence>
<proteinExistence type="predicted"/>
<protein>
    <submittedName>
        <fullName evidence="1">Uncharacterized protein</fullName>
    </submittedName>
</protein>
<accession>A0A0A9AQS0</accession>
<dbReference type="EMBL" id="GBRH01246635">
    <property type="protein sequence ID" value="JAD51260.1"/>
    <property type="molecule type" value="Transcribed_RNA"/>
</dbReference>
<reference evidence="1" key="2">
    <citation type="journal article" date="2015" name="Data Brief">
        <title>Shoot transcriptome of the giant reed, Arundo donax.</title>
        <authorList>
            <person name="Barrero R.A."/>
            <person name="Guerrero F.D."/>
            <person name="Moolhuijzen P."/>
            <person name="Goolsby J.A."/>
            <person name="Tidwell J."/>
            <person name="Bellgard S.E."/>
            <person name="Bellgard M.I."/>
        </authorList>
    </citation>
    <scope>NUCLEOTIDE SEQUENCE</scope>
    <source>
        <tissue evidence="1">Shoot tissue taken approximately 20 cm above the soil surface</tissue>
    </source>
</reference>
<sequence>MESGSYPFKCICAVPDQEIWRGHIIQNNIYATLT</sequence>
<reference evidence="1" key="1">
    <citation type="submission" date="2014-09" db="EMBL/GenBank/DDBJ databases">
        <authorList>
            <person name="Magalhaes I.L.F."/>
            <person name="Oliveira U."/>
            <person name="Santos F.R."/>
            <person name="Vidigal T.H.D.A."/>
            <person name="Brescovit A.D."/>
            <person name="Santos A.J."/>
        </authorList>
    </citation>
    <scope>NUCLEOTIDE SEQUENCE</scope>
    <source>
        <tissue evidence="1">Shoot tissue taken approximately 20 cm above the soil surface</tissue>
    </source>
</reference>
<organism evidence="1">
    <name type="scientific">Arundo donax</name>
    <name type="common">Giant reed</name>
    <name type="synonym">Donax arundinaceus</name>
    <dbReference type="NCBI Taxonomy" id="35708"/>
    <lineage>
        <taxon>Eukaryota</taxon>
        <taxon>Viridiplantae</taxon>
        <taxon>Streptophyta</taxon>
        <taxon>Embryophyta</taxon>
        <taxon>Tracheophyta</taxon>
        <taxon>Spermatophyta</taxon>
        <taxon>Magnoliopsida</taxon>
        <taxon>Liliopsida</taxon>
        <taxon>Poales</taxon>
        <taxon>Poaceae</taxon>
        <taxon>PACMAD clade</taxon>
        <taxon>Arundinoideae</taxon>
        <taxon>Arundineae</taxon>
        <taxon>Arundo</taxon>
    </lineage>
</organism>